<reference evidence="1" key="1">
    <citation type="submission" date="2023-07" db="EMBL/GenBank/DDBJ databases">
        <authorList>
            <consortium name="AG Swart"/>
            <person name="Singh M."/>
            <person name="Singh A."/>
            <person name="Seah K."/>
            <person name="Emmerich C."/>
        </authorList>
    </citation>
    <scope>NUCLEOTIDE SEQUENCE</scope>
    <source>
        <strain evidence="1">DP1</strain>
    </source>
</reference>
<sequence>MEVEDLEVVKEREMECKRELDERQIEVIDVCGQKGMILNENSSRLCFFFKSNKSFYKISKLNQPLKCSIPVNFVIPKRRNKKALRLITEGIPVKFESMFLTGPTLMSKRKALDFLSIKITKTFSLLQRGLRLCHWSISPSVMKRVIASARSVETLEFFRCDISFEGLKIGKMIDTKIENIIFNCCYFQEENYNEMSVDTVECVFEQFQASSLIKSLCEITFKCFNDLSNDIEYLASLIPNLNRSETNLQDGFAKIILNPELLK</sequence>
<comment type="caution">
    <text evidence="1">The sequence shown here is derived from an EMBL/GenBank/DDBJ whole genome shotgun (WGS) entry which is preliminary data.</text>
</comment>
<gene>
    <name evidence="1" type="ORF">ECRASSUSDP1_LOCUS20546</name>
</gene>
<proteinExistence type="predicted"/>
<dbReference type="Proteomes" id="UP001295684">
    <property type="component" value="Unassembled WGS sequence"/>
</dbReference>
<name>A0AAD1XUB3_EUPCR</name>
<dbReference type="EMBL" id="CAMPGE010020959">
    <property type="protein sequence ID" value="CAI2379137.1"/>
    <property type="molecule type" value="Genomic_DNA"/>
</dbReference>
<dbReference type="AlphaFoldDB" id="A0AAD1XUB3"/>
<evidence type="ECO:0000313" key="2">
    <source>
        <dbReference type="Proteomes" id="UP001295684"/>
    </source>
</evidence>
<keyword evidence="2" id="KW-1185">Reference proteome</keyword>
<protein>
    <submittedName>
        <fullName evidence="1">Uncharacterized protein</fullName>
    </submittedName>
</protein>
<evidence type="ECO:0000313" key="1">
    <source>
        <dbReference type="EMBL" id="CAI2379137.1"/>
    </source>
</evidence>
<accession>A0AAD1XUB3</accession>
<organism evidence="1 2">
    <name type="scientific">Euplotes crassus</name>
    <dbReference type="NCBI Taxonomy" id="5936"/>
    <lineage>
        <taxon>Eukaryota</taxon>
        <taxon>Sar</taxon>
        <taxon>Alveolata</taxon>
        <taxon>Ciliophora</taxon>
        <taxon>Intramacronucleata</taxon>
        <taxon>Spirotrichea</taxon>
        <taxon>Hypotrichia</taxon>
        <taxon>Euplotida</taxon>
        <taxon>Euplotidae</taxon>
        <taxon>Moneuplotes</taxon>
    </lineage>
</organism>